<evidence type="ECO:0000256" key="1">
    <source>
        <dbReference type="ARBA" id="ARBA00007734"/>
    </source>
</evidence>
<dbReference type="STRING" id="1855912.LuPra_02834"/>
<dbReference type="PANTHER" id="PTHR37423:SF2">
    <property type="entry name" value="MEMBRANE-BOUND LYTIC MUREIN TRANSGLYCOSYLASE C"/>
    <property type="match status" value="1"/>
</dbReference>
<evidence type="ECO:0000313" key="4">
    <source>
        <dbReference type="EMBL" id="AMY09614.1"/>
    </source>
</evidence>
<dbReference type="Gene3D" id="1.10.530.10">
    <property type="match status" value="1"/>
</dbReference>
<dbReference type="SUPFAM" id="SSF48435">
    <property type="entry name" value="Bacterial muramidases"/>
    <property type="match status" value="1"/>
</dbReference>
<accession>A0A143PP67</accession>
<dbReference type="InterPro" id="IPR008939">
    <property type="entry name" value="Lytic_TGlycosylase_superhlx_U"/>
</dbReference>
<keyword evidence="5" id="KW-1185">Reference proteome</keyword>
<dbReference type="Gene3D" id="1.25.40.10">
    <property type="entry name" value="Tetratricopeptide repeat domain"/>
    <property type="match status" value="2"/>
</dbReference>
<sequence>MSYSSRAAAQLAPTAHPPLPSRIEDAWLVPSDKERQRIAARPGVKTLRAAATAIRSGRFDEGAAALDGTRLDGTPLEPYVEYYRALVDLRLRRPAPARTRLSALRRSLSAGRLRQLALSAEAEAALSLDDAAGAAALLEELYPLLTKNRDVVLDQWATAARAAGRPQDATRLWLRLYYEFPTSDLAPGALRQAETTMQGAAVGTPDAFPHDLTRAEALLAAGRAADAEAALKQLEALLPASADAADAQARRDRIQLRLAQAACAQRRCGFALTALTDLASRGVGAGEAQYLLASALRDEGQAGPYREAIESLAAIAPGSPADPWVERALNEYGTYLVKMDADADAAAIFRRLFDRHPSGRYAERAAWKYGWSSYRGRQFDEAIRVFELAASTIPRANTRPAWLYWAGRSREQRKDVDGATRVLTLAALDYFHSYYGRIASEALTRLGAPVPSDRAAVVPGIVLAAVDGGDRDASPDDVQETRADDATMVATEPPPSADLITWLVSAGMFDEAIEEMQHAQRAHGRTPKLDATLAWVYRQQGEIRPAINTMRRAYPQYLSVEGDALPREIQEVIFPLEYIQVIKRYAAQHGLDPFVVAALIGQESSYVADVRSPANAWGLMQILPSTGRQLARAEGVRRFRTQMLTDPETNVRLGTRHFAGLVRNLGGVPYALAGYNAGSARVIRWKAERGPLEQAEFIDDIPFPETQIYVKKILGTAVDYRRLYGNVLAE</sequence>
<reference evidence="4 5" key="1">
    <citation type="journal article" date="2016" name="Genome Announc.">
        <title>First Complete Genome Sequence of a Subdivision 6 Acidobacterium Strain.</title>
        <authorList>
            <person name="Huang S."/>
            <person name="Vieira S."/>
            <person name="Bunk B."/>
            <person name="Riedel T."/>
            <person name="Sproer C."/>
            <person name="Overmann J."/>
        </authorList>
    </citation>
    <scope>NUCLEOTIDE SEQUENCE [LARGE SCALE GENOMIC DNA]</scope>
    <source>
        <strain evidence="5">DSM 100886 HEG_-6_39</strain>
    </source>
</reference>
<comment type="similarity">
    <text evidence="1">Belongs to the transglycosylase Slt family.</text>
</comment>
<dbReference type="InterPro" id="IPR008258">
    <property type="entry name" value="Transglycosylase_SLT_dom_1"/>
</dbReference>
<keyword evidence="4" id="KW-0456">Lyase</keyword>
<organism evidence="4 5">
    <name type="scientific">Luteitalea pratensis</name>
    <dbReference type="NCBI Taxonomy" id="1855912"/>
    <lineage>
        <taxon>Bacteria</taxon>
        <taxon>Pseudomonadati</taxon>
        <taxon>Acidobacteriota</taxon>
        <taxon>Vicinamibacteria</taxon>
        <taxon>Vicinamibacterales</taxon>
        <taxon>Vicinamibacteraceae</taxon>
        <taxon>Luteitalea</taxon>
    </lineage>
</organism>
<dbReference type="GO" id="GO:0000270">
    <property type="term" value="P:peptidoglycan metabolic process"/>
    <property type="evidence" value="ECO:0007669"/>
    <property type="project" value="InterPro"/>
</dbReference>
<dbReference type="SUPFAM" id="SSF53955">
    <property type="entry name" value="Lysozyme-like"/>
    <property type="match status" value="1"/>
</dbReference>
<dbReference type="GO" id="GO:0016020">
    <property type="term" value="C:membrane"/>
    <property type="evidence" value="ECO:0007669"/>
    <property type="project" value="InterPro"/>
</dbReference>
<feature type="domain" description="Transglycosylase SLT" evidence="3">
    <location>
        <begin position="581"/>
        <end position="696"/>
    </location>
</feature>
<dbReference type="InterPro" id="IPR011990">
    <property type="entry name" value="TPR-like_helical_dom_sf"/>
</dbReference>
<evidence type="ECO:0000259" key="3">
    <source>
        <dbReference type="Pfam" id="PF01464"/>
    </source>
</evidence>
<dbReference type="KEGG" id="abac:LuPra_02834"/>
<proteinExistence type="inferred from homology"/>
<dbReference type="InterPro" id="IPR000189">
    <property type="entry name" value="Transglyc_AS"/>
</dbReference>
<dbReference type="EC" id="4.2.2.-" evidence="4"/>
<dbReference type="Proteomes" id="UP000076079">
    <property type="component" value="Chromosome"/>
</dbReference>
<dbReference type="PANTHER" id="PTHR37423">
    <property type="entry name" value="SOLUBLE LYTIC MUREIN TRANSGLYCOSYLASE-RELATED"/>
    <property type="match status" value="1"/>
</dbReference>
<dbReference type="GO" id="GO:0008933">
    <property type="term" value="F:peptidoglycan lytic transglycosylase activity"/>
    <property type="evidence" value="ECO:0007669"/>
    <property type="project" value="InterPro"/>
</dbReference>
<dbReference type="PROSITE" id="PS00922">
    <property type="entry name" value="TRANSGLYCOSYLASE"/>
    <property type="match status" value="1"/>
</dbReference>
<dbReference type="EMBL" id="CP015136">
    <property type="protein sequence ID" value="AMY09614.1"/>
    <property type="molecule type" value="Genomic_DNA"/>
</dbReference>
<evidence type="ECO:0000256" key="2">
    <source>
        <dbReference type="ARBA" id="ARBA00022729"/>
    </source>
</evidence>
<protein>
    <submittedName>
        <fullName evidence="4">Soluble lytic murein transglycosylase</fullName>
        <ecNumber evidence="4">4.2.2.-</ecNumber>
    </submittedName>
</protein>
<reference evidence="5" key="2">
    <citation type="submission" date="2016-04" db="EMBL/GenBank/DDBJ databases">
        <title>First Complete Genome Sequence of a Subdivision 6 Acidobacterium.</title>
        <authorList>
            <person name="Huang S."/>
            <person name="Vieira S."/>
            <person name="Bunk B."/>
            <person name="Riedel T."/>
            <person name="Sproeer C."/>
            <person name="Overmann J."/>
        </authorList>
    </citation>
    <scope>NUCLEOTIDE SEQUENCE [LARGE SCALE GENOMIC DNA]</scope>
    <source>
        <strain evidence="5">DSM 100886 HEG_-6_39</strain>
    </source>
</reference>
<evidence type="ECO:0000313" key="5">
    <source>
        <dbReference type="Proteomes" id="UP000076079"/>
    </source>
</evidence>
<keyword evidence="2" id="KW-0732">Signal</keyword>
<dbReference type="CDD" id="cd13401">
    <property type="entry name" value="Slt70-like"/>
    <property type="match status" value="1"/>
</dbReference>
<dbReference type="AlphaFoldDB" id="A0A143PP67"/>
<dbReference type="Pfam" id="PF01464">
    <property type="entry name" value="SLT"/>
    <property type="match status" value="1"/>
</dbReference>
<name>A0A143PP67_LUTPR</name>
<dbReference type="InterPro" id="IPR023346">
    <property type="entry name" value="Lysozyme-like_dom_sf"/>
</dbReference>
<dbReference type="GO" id="GO:0042597">
    <property type="term" value="C:periplasmic space"/>
    <property type="evidence" value="ECO:0007669"/>
    <property type="project" value="InterPro"/>
</dbReference>
<dbReference type="GO" id="GO:0004553">
    <property type="term" value="F:hydrolase activity, hydrolyzing O-glycosyl compounds"/>
    <property type="evidence" value="ECO:0007669"/>
    <property type="project" value="InterPro"/>
</dbReference>
<gene>
    <name evidence="4" type="primary">slt_1</name>
    <name evidence="4" type="ORF">LuPra_02834</name>
</gene>